<comment type="caution">
    <text evidence="2">The sequence shown here is derived from an EMBL/GenBank/DDBJ whole genome shotgun (WGS) entry which is preliminary data.</text>
</comment>
<feature type="chain" id="PRO_5019793301" evidence="1">
    <location>
        <begin position="19"/>
        <end position="163"/>
    </location>
</feature>
<dbReference type="EMBL" id="AMCV02000025">
    <property type="protein sequence ID" value="TDZ18058.1"/>
    <property type="molecule type" value="Genomic_DNA"/>
</dbReference>
<evidence type="ECO:0000256" key="1">
    <source>
        <dbReference type="SAM" id="SignalP"/>
    </source>
</evidence>
<reference evidence="3" key="2">
    <citation type="journal article" date="2019" name="Mol. Plant Microbe Interact.">
        <title>Genome sequence resources for four phytopathogenic fungi from the Colletotrichum orbiculare species complex.</title>
        <authorList>
            <person name="Gan P."/>
            <person name="Tsushima A."/>
            <person name="Narusaka M."/>
            <person name="Narusaka Y."/>
            <person name="Takano Y."/>
            <person name="Kubo Y."/>
            <person name="Shirasu K."/>
        </authorList>
    </citation>
    <scope>GENOME REANNOTATION</scope>
    <source>
        <strain evidence="3">104-T / ATCC 96160 / CBS 514.97 / LARS 414 / MAFF 240422</strain>
    </source>
</reference>
<organism evidence="2 3">
    <name type="scientific">Colletotrichum orbiculare (strain 104-T / ATCC 96160 / CBS 514.97 / LARS 414 / MAFF 240422)</name>
    <name type="common">Cucumber anthracnose fungus</name>
    <name type="synonym">Colletotrichum lagenarium</name>
    <dbReference type="NCBI Taxonomy" id="1213857"/>
    <lineage>
        <taxon>Eukaryota</taxon>
        <taxon>Fungi</taxon>
        <taxon>Dikarya</taxon>
        <taxon>Ascomycota</taxon>
        <taxon>Pezizomycotina</taxon>
        <taxon>Sordariomycetes</taxon>
        <taxon>Hypocreomycetidae</taxon>
        <taxon>Glomerellales</taxon>
        <taxon>Glomerellaceae</taxon>
        <taxon>Colletotrichum</taxon>
        <taxon>Colletotrichum orbiculare species complex</taxon>
    </lineage>
</organism>
<feature type="signal peptide" evidence="1">
    <location>
        <begin position="1"/>
        <end position="18"/>
    </location>
</feature>
<proteinExistence type="predicted"/>
<protein>
    <submittedName>
        <fullName evidence="2">Uncharacterized protein</fullName>
    </submittedName>
</protein>
<keyword evidence="3" id="KW-1185">Reference proteome</keyword>
<keyword evidence="1" id="KW-0732">Signal</keyword>
<sequence length="163" mass="18184">MLAITGIVWALTASQVFSIAINSLESRDVGTDYSLPSPSEPPDVVALSFPSQANHKSPETGLALASLEPRQQRWIDFGFLVCINTLQALKYVIYLKVIQGVEEACRIYASNKNYKKPAVIRITPKERPQFRSIWTIEPARCDTAITGSNVKKGETFRLEVQEQ</sequence>
<evidence type="ECO:0000313" key="3">
    <source>
        <dbReference type="Proteomes" id="UP000014480"/>
    </source>
</evidence>
<evidence type="ECO:0000313" key="2">
    <source>
        <dbReference type="EMBL" id="TDZ18058.1"/>
    </source>
</evidence>
<gene>
    <name evidence="2" type="ORF">Cob_v008822</name>
</gene>
<dbReference type="AlphaFoldDB" id="A0A484FJN6"/>
<reference evidence="3" key="1">
    <citation type="journal article" date="2013" name="New Phytol.">
        <title>Comparative genomic and transcriptomic analyses reveal the hemibiotrophic stage shift of Colletotrichum fungi.</title>
        <authorList>
            <person name="Gan P."/>
            <person name="Ikeda K."/>
            <person name="Irieda H."/>
            <person name="Narusaka M."/>
            <person name="O'Connell R.J."/>
            <person name="Narusaka Y."/>
            <person name="Takano Y."/>
            <person name="Kubo Y."/>
            <person name="Shirasu K."/>
        </authorList>
    </citation>
    <scope>NUCLEOTIDE SEQUENCE [LARGE SCALE GENOMIC DNA]</scope>
    <source>
        <strain evidence="3">104-T / ATCC 96160 / CBS 514.97 / LARS 414 / MAFF 240422</strain>
    </source>
</reference>
<accession>A0A484FJN6</accession>
<dbReference type="Proteomes" id="UP000014480">
    <property type="component" value="Unassembled WGS sequence"/>
</dbReference>
<name>A0A484FJN6_COLOR</name>